<proteinExistence type="predicted"/>
<name>A0ABU2N758_9PSEU</name>
<evidence type="ECO:0000313" key="1">
    <source>
        <dbReference type="EMBL" id="MDT0349561.1"/>
    </source>
</evidence>
<accession>A0ABU2N758</accession>
<dbReference type="Proteomes" id="UP001183202">
    <property type="component" value="Unassembled WGS sequence"/>
</dbReference>
<comment type="caution">
    <text evidence="1">The sequence shown here is derived from an EMBL/GenBank/DDBJ whole genome shotgun (WGS) entry which is preliminary data.</text>
</comment>
<reference evidence="2" key="1">
    <citation type="submission" date="2023-07" db="EMBL/GenBank/DDBJ databases">
        <title>30 novel species of actinomycetes from the DSMZ collection.</title>
        <authorList>
            <person name="Nouioui I."/>
        </authorList>
    </citation>
    <scope>NUCLEOTIDE SEQUENCE [LARGE SCALE GENOMIC DNA]</scope>
    <source>
        <strain evidence="2">DSM 45834</strain>
    </source>
</reference>
<dbReference type="EMBL" id="JAVREJ010000004">
    <property type="protein sequence ID" value="MDT0349561.1"/>
    <property type="molecule type" value="Genomic_DNA"/>
</dbReference>
<evidence type="ECO:0000313" key="2">
    <source>
        <dbReference type="Proteomes" id="UP001183202"/>
    </source>
</evidence>
<protein>
    <submittedName>
        <fullName evidence="1">Uncharacterized protein</fullName>
    </submittedName>
</protein>
<gene>
    <name evidence="1" type="ORF">RM445_08510</name>
</gene>
<organism evidence="1 2">
    <name type="scientific">Pseudonocardia charpentierae</name>
    <dbReference type="NCBI Taxonomy" id="3075545"/>
    <lineage>
        <taxon>Bacteria</taxon>
        <taxon>Bacillati</taxon>
        <taxon>Actinomycetota</taxon>
        <taxon>Actinomycetes</taxon>
        <taxon>Pseudonocardiales</taxon>
        <taxon>Pseudonocardiaceae</taxon>
        <taxon>Pseudonocardia</taxon>
    </lineage>
</organism>
<keyword evidence="2" id="KW-1185">Reference proteome</keyword>
<sequence>MSWNMPVHVGHGLGEREIRLEGVRTREAAQNARTARTVAQHSTDAQDCRELLEMLGLRLDDLRTDEPPLH</sequence>